<keyword evidence="4" id="KW-1185">Reference proteome</keyword>
<evidence type="ECO:0000256" key="2">
    <source>
        <dbReference type="SAM" id="Phobius"/>
    </source>
</evidence>
<gene>
    <name evidence="3" type="ORF">TrLO_g4744</name>
</gene>
<evidence type="ECO:0000313" key="4">
    <source>
        <dbReference type="Proteomes" id="UP001165122"/>
    </source>
</evidence>
<organism evidence="3 4">
    <name type="scientific">Triparma laevis f. longispina</name>
    <dbReference type="NCBI Taxonomy" id="1714387"/>
    <lineage>
        <taxon>Eukaryota</taxon>
        <taxon>Sar</taxon>
        <taxon>Stramenopiles</taxon>
        <taxon>Ochrophyta</taxon>
        <taxon>Bolidophyceae</taxon>
        <taxon>Parmales</taxon>
        <taxon>Triparmaceae</taxon>
        <taxon>Triparma</taxon>
    </lineage>
</organism>
<evidence type="ECO:0000313" key="3">
    <source>
        <dbReference type="EMBL" id="GMI09005.1"/>
    </source>
</evidence>
<dbReference type="OrthoDB" id="194524at2759"/>
<accession>A0A9W7KRI9</accession>
<keyword evidence="2" id="KW-0472">Membrane</keyword>
<name>A0A9W7KRI9_9STRA</name>
<keyword evidence="2" id="KW-0812">Transmembrane</keyword>
<dbReference type="EMBL" id="BRXW01000131">
    <property type="protein sequence ID" value="GMI09005.1"/>
    <property type="molecule type" value="Genomic_DNA"/>
</dbReference>
<proteinExistence type="predicted"/>
<feature type="region of interest" description="Disordered" evidence="1">
    <location>
        <begin position="257"/>
        <end position="283"/>
    </location>
</feature>
<feature type="compositionally biased region" description="Basic and acidic residues" evidence="1">
    <location>
        <begin position="266"/>
        <end position="283"/>
    </location>
</feature>
<dbReference type="Proteomes" id="UP001165122">
    <property type="component" value="Unassembled WGS sequence"/>
</dbReference>
<sequence length="283" mass="31709">MKINRRMEQMKVILPTVMLLVVFLAVVKLVLKTDSTDSTHSTHSPHSEHHFSMKTHGNSRLQMSDDDLTNKVSIGSSNFCSSFAINELIPDGNPRIAIFHHTTTANEFTADTPTHTTLSGTVGEGEYEYFQVCVAEHKHHHKISLDLKRDPIPTGAVDSYEEDIREVDLYISADYKRPKKDFGATWISRDKGDDSITIPTYVKDFEVSKSHTLYVGVHNRGGAKAGGEVGFTLEVRVVDVKEREVLRRGSLRGGKRIMSGQAPDLEDVRRAREGRKKEDGYAV</sequence>
<protein>
    <submittedName>
        <fullName evidence="3">Uncharacterized protein</fullName>
    </submittedName>
</protein>
<feature type="transmembrane region" description="Helical" evidence="2">
    <location>
        <begin position="12"/>
        <end position="31"/>
    </location>
</feature>
<keyword evidence="2" id="KW-1133">Transmembrane helix</keyword>
<reference evidence="4" key="1">
    <citation type="journal article" date="2023" name="Commun. Biol.">
        <title>Genome analysis of Parmales, the sister group of diatoms, reveals the evolutionary specialization of diatoms from phago-mixotrophs to photoautotrophs.</title>
        <authorList>
            <person name="Ban H."/>
            <person name="Sato S."/>
            <person name="Yoshikawa S."/>
            <person name="Yamada K."/>
            <person name="Nakamura Y."/>
            <person name="Ichinomiya M."/>
            <person name="Sato N."/>
            <person name="Blanc-Mathieu R."/>
            <person name="Endo H."/>
            <person name="Kuwata A."/>
            <person name="Ogata H."/>
        </authorList>
    </citation>
    <scope>NUCLEOTIDE SEQUENCE [LARGE SCALE GENOMIC DNA]</scope>
    <source>
        <strain evidence="4">NIES 3700</strain>
    </source>
</reference>
<evidence type="ECO:0000256" key="1">
    <source>
        <dbReference type="SAM" id="MobiDB-lite"/>
    </source>
</evidence>
<dbReference type="AlphaFoldDB" id="A0A9W7KRI9"/>
<comment type="caution">
    <text evidence="3">The sequence shown here is derived from an EMBL/GenBank/DDBJ whole genome shotgun (WGS) entry which is preliminary data.</text>
</comment>